<reference evidence="8" key="1">
    <citation type="submission" date="2006-08" db="EMBL/GenBank/DDBJ databases">
        <title>Complete sequence of Alkalilimnicola ehrilichei MLHE-1.</title>
        <authorList>
            <person name="Copeland A."/>
            <person name="Lucas S."/>
            <person name="Lapidus A."/>
            <person name="Barry K."/>
            <person name="Detter J.C."/>
            <person name="Glavina del Rio T."/>
            <person name="Hammon N."/>
            <person name="Israni S."/>
            <person name="Dalin E."/>
            <person name="Tice H."/>
            <person name="Pitluck S."/>
            <person name="Sims D."/>
            <person name="Brettin T."/>
            <person name="Bruce D."/>
            <person name="Han C."/>
            <person name="Tapia R."/>
            <person name="Gilna P."/>
            <person name="Schmutz J."/>
            <person name="Larimer F."/>
            <person name="Land M."/>
            <person name="Hauser L."/>
            <person name="Kyrpides N."/>
            <person name="Mikhailova N."/>
            <person name="Oremland R.S."/>
            <person name="Hoeft S.E."/>
            <person name="Switzer-Blum J."/>
            <person name="Kulp T."/>
            <person name="King G."/>
            <person name="Tabita R."/>
            <person name="Witte B."/>
            <person name="Santini J.M."/>
            <person name="Basu P."/>
            <person name="Hollibaugh J.T."/>
            <person name="Xie G."/>
            <person name="Stolz J.F."/>
            <person name="Richardson P."/>
        </authorList>
    </citation>
    <scope>NUCLEOTIDE SEQUENCE [LARGE SCALE GENOMIC DNA]</scope>
    <source>
        <strain evidence="8">ATCC BAA-1101 / DSM 17681 / MLHE-1</strain>
    </source>
</reference>
<proteinExistence type="predicted"/>
<dbReference type="HOGENOM" id="CLU_069356_12_3_6"/>
<evidence type="ECO:0000259" key="6">
    <source>
        <dbReference type="PROSITE" id="PS50977"/>
    </source>
</evidence>
<dbReference type="EMBL" id="CP000453">
    <property type="protein sequence ID" value="ABI56759.1"/>
    <property type="molecule type" value="Genomic_DNA"/>
</dbReference>
<protein>
    <submittedName>
        <fullName evidence="7">Transcriptional regulator, TetR family</fullName>
    </submittedName>
</protein>
<evidence type="ECO:0000256" key="2">
    <source>
        <dbReference type="ARBA" id="ARBA00023015"/>
    </source>
</evidence>
<evidence type="ECO:0000256" key="4">
    <source>
        <dbReference type="ARBA" id="ARBA00023163"/>
    </source>
</evidence>
<keyword evidence="1" id="KW-0678">Repressor</keyword>
<dbReference type="SUPFAM" id="SSF48498">
    <property type="entry name" value="Tetracyclin repressor-like, C-terminal domain"/>
    <property type="match status" value="1"/>
</dbReference>
<dbReference type="GO" id="GO:0000976">
    <property type="term" value="F:transcription cis-regulatory region binding"/>
    <property type="evidence" value="ECO:0007669"/>
    <property type="project" value="TreeGrafter"/>
</dbReference>
<dbReference type="InterPro" id="IPR009057">
    <property type="entry name" value="Homeodomain-like_sf"/>
</dbReference>
<dbReference type="Proteomes" id="UP000001962">
    <property type="component" value="Chromosome"/>
</dbReference>
<accession>Q0A8S8</accession>
<dbReference type="PANTHER" id="PTHR30055:SF240">
    <property type="entry name" value="HTH-TYPE TRANSCRIPTIONAL REGULATOR ACRR"/>
    <property type="match status" value="1"/>
</dbReference>
<keyword evidence="4" id="KW-0804">Transcription</keyword>
<dbReference type="AlphaFoldDB" id="Q0A8S8"/>
<evidence type="ECO:0000313" key="8">
    <source>
        <dbReference type="Proteomes" id="UP000001962"/>
    </source>
</evidence>
<keyword evidence="3 5" id="KW-0238">DNA-binding</keyword>
<dbReference type="PRINTS" id="PR00455">
    <property type="entry name" value="HTHTETR"/>
</dbReference>
<dbReference type="Pfam" id="PF00440">
    <property type="entry name" value="TetR_N"/>
    <property type="match status" value="1"/>
</dbReference>
<name>Q0A8S8_ALKEH</name>
<dbReference type="Gene3D" id="1.10.357.10">
    <property type="entry name" value="Tetracycline Repressor, domain 2"/>
    <property type="match status" value="1"/>
</dbReference>
<evidence type="ECO:0000313" key="7">
    <source>
        <dbReference type="EMBL" id="ABI56759.1"/>
    </source>
</evidence>
<dbReference type="PANTHER" id="PTHR30055">
    <property type="entry name" value="HTH-TYPE TRANSCRIPTIONAL REGULATOR RUTR"/>
    <property type="match status" value="1"/>
</dbReference>
<evidence type="ECO:0000256" key="3">
    <source>
        <dbReference type="ARBA" id="ARBA00023125"/>
    </source>
</evidence>
<feature type="domain" description="HTH tetR-type" evidence="6">
    <location>
        <begin position="16"/>
        <end position="76"/>
    </location>
</feature>
<dbReference type="InterPro" id="IPR013572">
    <property type="entry name" value="Tscrpt_reg_MAATS_C"/>
</dbReference>
<dbReference type="InterPro" id="IPR050109">
    <property type="entry name" value="HTH-type_TetR-like_transc_reg"/>
</dbReference>
<dbReference type="KEGG" id="aeh:Mlg_1410"/>
<feature type="DNA-binding region" description="H-T-H motif" evidence="5">
    <location>
        <begin position="39"/>
        <end position="58"/>
    </location>
</feature>
<dbReference type="eggNOG" id="COG1309">
    <property type="taxonomic scope" value="Bacteria"/>
</dbReference>
<keyword evidence="2" id="KW-0805">Transcription regulation</keyword>
<dbReference type="GO" id="GO:0003700">
    <property type="term" value="F:DNA-binding transcription factor activity"/>
    <property type="evidence" value="ECO:0007669"/>
    <property type="project" value="TreeGrafter"/>
</dbReference>
<gene>
    <name evidence="7" type="ordered locus">Mlg_1410</name>
</gene>
<dbReference type="Pfam" id="PF08361">
    <property type="entry name" value="TetR_C_2"/>
    <property type="match status" value="1"/>
</dbReference>
<dbReference type="InterPro" id="IPR001647">
    <property type="entry name" value="HTH_TetR"/>
</dbReference>
<dbReference type="InterPro" id="IPR036271">
    <property type="entry name" value="Tet_transcr_reg_TetR-rel_C_sf"/>
</dbReference>
<evidence type="ECO:0000256" key="5">
    <source>
        <dbReference type="PROSITE-ProRule" id="PRU00335"/>
    </source>
</evidence>
<evidence type="ECO:0000256" key="1">
    <source>
        <dbReference type="ARBA" id="ARBA00022491"/>
    </source>
</evidence>
<sequence>MDLPEPSMRKTKAEAEETRHQLLDAAEAVFLERGVADASLAAIAEAAGMTRGAIYWHFRDKTHLYDEMVRRVRLPLVTMREAYDGELGGDPVAVLEKLCLTAIRHLLRDERTRRVYTIVLHRRARRPGEPATAGEAENREQAEAAFRSCFEAAQRQGRLHPALSPDTALDALIAFFTGLLFIWLQEPERLDLEGEAECLFRVFLRGLVRPASSADPRGDRAGGADEER</sequence>
<keyword evidence="8" id="KW-1185">Reference proteome</keyword>
<organism evidence="7 8">
    <name type="scientific">Alkalilimnicola ehrlichii (strain ATCC BAA-1101 / DSM 17681 / MLHE-1)</name>
    <dbReference type="NCBI Taxonomy" id="187272"/>
    <lineage>
        <taxon>Bacteria</taxon>
        <taxon>Pseudomonadati</taxon>
        <taxon>Pseudomonadota</taxon>
        <taxon>Gammaproteobacteria</taxon>
        <taxon>Chromatiales</taxon>
        <taxon>Ectothiorhodospiraceae</taxon>
        <taxon>Alkalilimnicola</taxon>
    </lineage>
</organism>
<dbReference type="SUPFAM" id="SSF46689">
    <property type="entry name" value="Homeodomain-like"/>
    <property type="match status" value="1"/>
</dbReference>
<dbReference type="PROSITE" id="PS50977">
    <property type="entry name" value="HTH_TETR_2"/>
    <property type="match status" value="1"/>
</dbReference>